<dbReference type="Gene3D" id="3.40.630.30">
    <property type="match status" value="1"/>
</dbReference>
<organism evidence="1 2">
    <name type="scientific">Leptospira noguchii serovar Autumnalis str. ZUN142</name>
    <dbReference type="NCBI Taxonomy" id="1085540"/>
    <lineage>
        <taxon>Bacteria</taxon>
        <taxon>Pseudomonadati</taxon>
        <taxon>Spirochaetota</taxon>
        <taxon>Spirochaetia</taxon>
        <taxon>Leptospirales</taxon>
        <taxon>Leptospiraceae</taxon>
        <taxon>Leptospira</taxon>
    </lineage>
</organism>
<name>M6U138_9LEPT</name>
<sequence>MILIEKGKIKNHSTAEVDTFEIFKLENNKEIFLKSLEADRQWVPIRLRIFTEHVNPKLNSDLSNMYELLISYNIEDLRWRWNEKLTVCGSSDFIWYICVIESKIQGIIIVKHPYQSFIYNHDIFYIDYLASAPWNRNSILSKPQYSKIGRLLIKTALNDLISIYNYTPGFNLHSLKRAESYYQKLGMKKLELDPNKQNLRKFEMDKTGCENFLSTLNTAS</sequence>
<gene>
    <name evidence="1" type="ORF">LEP1GSC186_3188</name>
</gene>
<comment type="caution">
    <text evidence="1">The sequence shown here is derived from an EMBL/GenBank/DDBJ whole genome shotgun (WGS) entry which is preliminary data.</text>
</comment>
<evidence type="ECO:0008006" key="3">
    <source>
        <dbReference type="Google" id="ProtNLM"/>
    </source>
</evidence>
<evidence type="ECO:0000313" key="1">
    <source>
        <dbReference type="EMBL" id="EMO38742.1"/>
    </source>
</evidence>
<reference evidence="1 2" key="1">
    <citation type="submission" date="2013-01" db="EMBL/GenBank/DDBJ databases">
        <authorList>
            <person name="Harkins D.M."/>
            <person name="Durkin A.S."/>
            <person name="Brinkac L.M."/>
            <person name="Haft D.H."/>
            <person name="Selengut J.D."/>
            <person name="Sanka R."/>
            <person name="DePew J."/>
            <person name="Purushe J."/>
            <person name="Matthias M.A."/>
            <person name="Vinetz J.M."/>
            <person name="Sutton G.G."/>
            <person name="Nierman W.C."/>
            <person name="Fouts D.E."/>
        </authorList>
    </citation>
    <scope>NUCLEOTIDE SEQUENCE [LARGE SCALE GENOMIC DNA]</scope>
    <source>
        <strain evidence="1 2">ZUN142</strain>
    </source>
</reference>
<dbReference type="SUPFAM" id="SSF55729">
    <property type="entry name" value="Acyl-CoA N-acyltransferases (Nat)"/>
    <property type="match status" value="1"/>
</dbReference>
<dbReference type="AlphaFoldDB" id="M6U138"/>
<dbReference type="InterPro" id="IPR016181">
    <property type="entry name" value="Acyl_CoA_acyltransferase"/>
</dbReference>
<dbReference type="RefSeq" id="WP_004442157.1">
    <property type="nucleotide sequence ID" value="NZ_AHOP02000067.1"/>
</dbReference>
<proteinExistence type="predicted"/>
<accession>M6U138</accession>
<dbReference type="Proteomes" id="UP000012153">
    <property type="component" value="Unassembled WGS sequence"/>
</dbReference>
<protein>
    <recommendedName>
        <fullName evidence="3">N-acetyltransferase domain-containing protein</fullName>
    </recommendedName>
</protein>
<dbReference type="EMBL" id="AHOP02000067">
    <property type="protein sequence ID" value="EMO38742.1"/>
    <property type="molecule type" value="Genomic_DNA"/>
</dbReference>
<evidence type="ECO:0000313" key="2">
    <source>
        <dbReference type="Proteomes" id="UP000012153"/>
    </source>
</evidence>